<dbReference type="OrthoDB" id="572496at2"/>
<dbReference type="GO" id="GO:0016747">
    <property type="term" value="F:acyltransferase activity, transferring groups other than amino-acyl groups"/>
    <property type="evidence" value="ECO:0007669"/>
    <property type="project" value="InterPro"/>
</dbReference>
<dbReference type="InterPro" id="IPR016181">
    <property type="entry name" value="Acyl_CoA_acyltransferase"/>
</dbReference>
<dbReference type="PROSITE" id="PS51186">
    <property type="entry name" value="GNAT"/>
    <property type="match status" value="1"/>
</dbReference>
<accession>A0A512AEQ3</accession>
<gene>
    <name evidence="4" type="ORF">NSE01_00070</name>
</gene>
<evidence type="ECO:0000313" key="4">
    <source>
        <dbReference type="EMBL" id="GEN98174.1"/>
    </source>
</evidence>
<protein>
    <submittedName>
        <fullName evidence="4">N-acetyltransferase GCN5</fullName>
    </submittedName>
</protein>
<feature type="domain" description="N-acetyltransferase" evidence="3">
    <location>
        <begin position="3"/>
        <end position="158"/>
    </location>
</feature>
<dbReference type="Gene3D" id="3.40.630.30">
    <property type="match status" value="1"/>
</dbReference>
<organism evidence="4 5">
    <name type="scientific">Novosphingobium sediminis</name>
    <dbReference type="NCBI Taxonomy" id="707214"/>
    <lineage>
        <taxon>Bacteria</taxon>
        <taxon>Pseudomonadati</taxon>
        <taxon>Pseudomonadota</taxon>
        <taxon>Alphaproteobacteria</taxon>
        <taxon>Sphingomonadales</taxon>
        <taxon>Sphingomonadaceae</taxon>
        <taxon>Novosphingobium</taxon>
    </lineage>
</organism>
<dbReference type="AlphaFoldDB" id="A0A512AEQ3"/>
<evidence type="ECO:0000313" key="5">
    <source>
        <dbReference type="Proteomes" id="UP000321464"/>
    </source>
</evidence>
<dbReference type="EMBL" id="BJYR01000001">
    <property type="protein sequence ID" value="GEN98174.1"/>
    <property type="molecule type" value="Genomic_DNA"/>
</dbReference>
<sequence>MTFSIRPTLPADAPLLPAIEQSAGELFRTVPELAWLADGDNIPPTRHLELIADGACWVAQAHGGSLVGFLAAQRAGDALHIWELSVRQDQQRKGIGRALLATAAASACEQGLQALTLTTFRGVEWNELMYRRRGFTVLLPEECDERLQGVLRNEMAAGFPGERRCAMRLHLARPAAE</sequence>
<keyword evidence="1 4" id="KW-0808">Transferase</keyword>
<proteinExistence type="predicted"/>
<dbReference type="CDD" id="cd04301">
    <property type="entry name" value="NAT_SF"/>
    <property type="match status" value="1"/>
</dbReference>
<reference evidence="4 5" key="1">
    <citation type="submission" date="2019-07" db="EMBL/GenBank/DDBJ databases">
        <title>Whole genome shotgun sequence of Novosphingobium sediminis NBRC 106119.</title>
        <authorList>
            <person name="Hosoyama A."/>
            <person name="Uohara A."/>
            <person name="Ohji S."/>
            <person name="Ichikawa N."/>
        </authorList>
    </citation>
    <scope>NUCLEOTIDE SEQUENCE [LARGE SCALE GENOMIC DNA]</scope>
    <source>
        <strain evidence="4 5">NBRC 106119</strain>
    </source>
</reference>
<dbReference type="Proteomes" id="UP000321464">
    <property type="component" value="Unassembled WGS sequence"/>
</dbReference>
<dbReference type="Pfam" id="PF13508">
    <property type="entry name" value="Acetyltransf_7"/>
    <property type="match status" value="1"/>
</dbReference>
<keyword evidence="5" id="KW-1185">Reference proteome</keyword>
<keyword evidence="2" id="KW-0012">Acyltransferase</keyword>
<evidence type="ECO:0000256" key="2">
    <source>
        <dbReference type="ARBA" id="ARBA00023315"/>
    </source>
</evidence>
<comment type="caution">
    <text evidence="4">The sequence shown here is derived from an EMBL/GenBank/DDBJ whole genome shotgun (WGS) entry which is preliminary data.</text>
</comment>
<evidence type="ECO:0000259" key="3">
    <source>
        <dbReference type="PROSITE" id="PS51186"/>
    </source>
</evidence>
<evidence type="ECO:0000256" key="1">
    <source>
        <dbReference type="ARBA" id="ARBA00022679"/>
    </source>
</evidence>
<dbReference type="PANTHER" id="PTHR43800">
    <property type="entry name" value="PEPTIDYL-LYSINE N-ACETYLTRANSFERASE YJAB"/>
    <property type="match status" value="1"/>
</dbReference>
<name>A0A512AEQ3_9SPHN</name>
<dbReference type="RefSeq" id="WP_147157577.1">
    <property type="nucleotide sequence ID" value="NZ_BJYR01000001.1"/>
</dbReference>
<dbReference type="PANTHER" id="PTHR43800:SF1">
    <property type="entry name" value="PEPTIDYL-LYSINE N-ACETYLTRANSFERASE YJAB"/>
    <property type="match status" value="1"/>
</dbReference>
<dbReference type="SUPFAM" id="SSF55729">
    <property type="entry name" value="Acyl-CoA N-acyltransferases (Nat)"/>
    <property type="match status" value="1"/>
</dbReference>
<dbReference type="InterPro" id="IPR000182">
    <property type="entry name" value="GNAT_dom"/>
</dbReference>